<dbReference type="EC" id="2.4.1.-" evidence="3"/>
<evidence type="ECO:0000313" key="4">
    <source>
        <dbReference type="EMBL" id="OWF38286.1"/>
    </source>
</evidence>
<name>A0A210PPB8_MIZYE</name>
<sequence length="376" mass="44201">MSVICNNGFARAFTSISICSTKTLLVLNESSEKLWYLKRIGGIRLTNPRCPPYQAVINGKWFKKLFYFLLFLGFLYTFFIITQCWKIYLYDMMGWEREKFICVKFRGRLANQMFDYAFLYAYAHKKGLSMIVPPSDLTKAFGIQPKTGDQYGFSRYTCWCFWTIDDKWNCAYDSSFEELEKNKDLSFRGFFQSWKYWKDYDADLRKIFVFQDDIKDKARSYMKKILKETGKKPQQGSVLVGIHIRRGDHIERSDVNYGKLVATEGYLDNSMGYFRRKYKDVLFVVISDDILWTTNTLQKYDDVYIVTGNSGEVDMCLLTLTNHTIMSVGTFGWFIGWMTNGTMIYYKNVARPGSGYEWEFGPGIQDHFLPHWIGME</sequence>
<dbReference type="OrthoDB" id="3226at2759"/>
<keyword evidence="3" id="KW-0325">Glycoprotein</keyword>
<keyword evidence="3" id="KW-0333">Golgi apparatus</keyword>
<dbReference type="GO" id="GO:0005975">
    <property type="term" value="P:carbohydrate metabolic process"/>
    <property type="evidence" value="ECO:0007669"/>
    <property type="project" value="InterPro"/>
</dbReference>
<comment type="subcellular location">
    <subcellularLocation>
        <location evidence="3">Golgi apparatus</location>
        <location evidence="3">Golgi stack membrane</location>
        <topology evidence="3">Single-pass type II membrane protein</topology>
    </subcellularLocation>
</comment>
<keyword evidence="3" id="KW-0812">Transmembrane</keyword>
<dbReference type="CDD" id="cd11301">
    <property type="entry name" value="Fut1_Fut2_like"/>
    <property type="match status" value="1"/>
</dbReference>
<dbReference type="Pfam" id="PF01531">
    <property type="entry name" value="Glyco_transf_11"/>
    <property type="match status" value="1"/>
</dbReference>
<evidence type="ECO:0000256" key="1">
    <source>
        <dbReference type="ARBA" id="ARBA00022676"/>
    </source>
</evidence>
<dbReference type="GO" id="GO:0032580">
    <property type="term" value="C:Golgi cisterna membrane"/>
    <property type="evidence" value="ECO:0007669"/>
    <property type="project" value="UniProtKB-SubCell"/>
</dbReference>
<evidence type="ECO:0000313" key="5">
    <source>
        <dbReference type="Proteomes" id="UP000242188"/>
    </source>
</evidence>
<organism evidence="4 5">
    <name type="scientific">Mizuhopecten yessoensis</name>
    <name type="common">Japanese scallop</name>
    <name type="synonym">Patinopecten yessoensis</name>
    <dbReference type="NCBI Taxonomy" id="6573"/>
    <lineage>
        <taxon>Eukaryota</taxon>
        <taxon>Metazoa</taxon>
        <taxon>Spiralia</taxon>
        <taxon>Lophotrochozoa</taxon>
        <taxon>Mollusca</taxon>
        <taxon>Bivalvia</taxon>
        <taxon>Autobranchia</taxon>
        <taxon>Pteriomorphia</taxon>
        <taxon>Pectinida</taxon>
        <taxon>Pectinoidea</taxon>
        <taxon>Pectinidae</taxon>
        <taxon>Mizuhopecten</taxon>
    </lineage>
</organism>
<evidence type="ECO:0000256" key="2">
    <source>
        <dbReference type="ARBA" id="ARBA00022679"/>
    </source>
</evidence>
<accession>A0A210PPB8</accession>
<keyword evidence="3" id="KW-0472">Membrane</keyword>
<dbReference type="STRING" id="6573.A0A210PPB8"/>
<dbReference type="EMBL" id="NEDP02005569">
    <property type="protein sequence ID" value="OWF38286.1"/>
    <property type="molecule type" value="Genomic_DNA"/>
</dbReference>
<keyword evidence="2 3" id="KW-0808">Transferase</keyword>
<comment type="similarity">
    <text evidence="3">Belongs to the glycosyltransferase 11 family.</text>
</comment>
<dbReference type="GO" id="GO:0008107">
    <property type="term" value="F:galactoside 2-alpha-L-fucosyltransferase activity"/>
    <property type="evidence" value="ECO:0007669"/>
    <property type="project" value="InterPro"/>
</dbReference>
<keyword evidence="3" id="KW-1133">Transmembrane helix</keyword>
<dbReference type="UniPathway" id="UPA00378"/>
<protein>
    <recommendedName>
        <fullName evidence="3">L-Fucosyltransferase</fullName>
        <ecNumber evidence="3">2.4.1.-</ecNumber>
    </recommendedName>
</protein>
<dbReference type="Proteomes" id="UP000242188">
    <property type="component" value="Unassembled WGS sequence"/>
</dbReference>
<feature type="transmembrane region" description="Helical" evidence="3">
    <location>
        <begin position="65"/>
        <end position="89"/>
    </location>
</feature>
<comment type="caution">
    <text evidence="4">The sequence shown here is derived from an EMBL/GenBank/DDBJ whole genome shotgun (WGS) entry which is preliminary data.</text>
</comment>
<gene>
    <name evidence="4" type="ORF">KP79_PYT17212</name>
</gene>
<dbReference type="InterPro" id="IPR002516">
    <property type="entry name" value="Glyco_trans_11"/>
</dbReference>
<dbReference type="PANTHER" id="PTHR11927">
    <property type="entry name" value="GALACTOSIDE 2-L-FUCOSYLTRANSFERASE"/>
    <property type="match status" value="1"/>
</dbReference>
<reference evidence="4 5" key="1">
    <citation type="journal article" date="2017" name="Nat. Ecol. Evol.">
        <title>Scallop genome provides insights into evolution of bilaterian karyotype and development.</title>
        <authorList>
            <person name="Wang S."/>
            <person name="Zhang J."/>
            <person name="Jiao W."/>
            <person name="Li J."/>
            <person name="Xun X."/>
            <person name="Sun Y."/>
            <person name="Guo X."/>
            <person name="Huan P."/>
            <person name="Dong B."/>
            <person name="Zhang L."/>
            <person name="Hu X."/>
            <person name="Sun X."/>
            <person name="Wang J."/>
            <person name="Zhao C."/>
            <person name="Wang Y."/>
            <person name="Wang D."/>
            <person name="Huang X."/>
            <person name="Wang R."/>
            <person name="Lv J."/>
            <person name="Li Y."/>
            <person name="Zhang Z."/>
            <person name="Liu B."/>
            <person name="Lu W."/>
            <person name="Hui Y."/>
            <person name="Liang J."/>
            <person name="Zhou Z."/>
            <person name="Hou R."/>
            <person name="Li X."/>
            <person name="Liu Y."/>
            <person name="Li H."/>
            <person name="Ning X."/>
            <person name="Lin Y."/>
            <person name="Zhao L."/>
            <person name="Xing Q."/>
            <person name="Dou J."/>
            <person name="Li Y."/>
            <person name="Mao J."/>
            <person name="Guo H."/>
            <person name="Dou H."/>
            <person name="Li T."/>
            <person name="Mu C."/>
            <person name="Jiang W."/>
            <person name="Fu Q."/>
            <person name="Fu X."/>
            <person name="Miao Y."/>
            <person name="Liu J."/>
            <person name="Yu Q."/>
            <person name="Li R."/>
            <person name="Liao H."/>
            <person name="Li X."/>
            <person name="Kong Y."/>
            <person name="Jiang Z."/>
            <person name="Chourrout D."/>
            <person name="Li R."/>
            <person name="Bao Z."/>
        </authorList>
    </citation>
    <scope>NUCLEOTIDE SEQUENCE [LARGE SCALE GENOMIC DNA]</scope>
    <source>
        <strain evidence="4 5">PY_sf001</strain>
    </source>
</reference>
<dbReference type="PANTHER" id="PTHR11927:SF9">
    <property type="entry name" value="L-FUCOSYLTRANSFERASE"/>
    <property type="match status" value="1"/>
</dbReference>
<proteinExistence type="inferred from homology"/>
<keyword evidence="1 3" id="KW-0328">Glycosyltransferase</keyword>
<keyword evidence="3" id="KW-0735">Signal-anchor</keyword>
<evidence type="ECO:0000256" key="3">
    <source>
        <dbReference type="RuleBase" id="RU363129"/>
    </source>
</evidence>
<comment type="pathway">
    <text evidence="3">Protein modification; protein glycosylation.</text>
</comment>
<dbReference type="AlphaFoldDB" id="A0A210PPB8"/>
<keyword evidence="5" id="KW-1185">Reference proteome</keyword>